<evidence type="ECO:0000256" key="1">
    <source>
        <dbReference type="ARBA" id="ARBA00006080"/>
    </source>
</evidence>
<dbReference type="GO" id="GO:0048193">
    <property type="term" value="P:Golgi vesicle transport"/>
    <property type="evidence" value="ECO:0007669"/>
    <property type="project" value="TreeGrafter"/>
</dbReference>
<dbReference type="GO" id="GO:0006869">
    <property type="term" value="P:lipid transport"/>
    <property type="evidence" value="ECO:0007669"/>
    <property type="project" value="UniProtKB-UniRule"/>
</dbReference>
<dbReference type="GO" id="GO:0015031">
    <property type="term" value="P:protein transport"/>
    <property type="evidence" value="ECO:0007669"/>
    <property type="project" value="UniProtKB-UniRule"/>
</dbReference>
<accession>A0AAW2I391</accession>
<evidence type="ECO:0000256" key="5">
    <source>
        <dbReference type="RuleBase" id="RU368010"/>
    </source>
</evidence>
<keyword evidence="5" id="KW-0333">Golgi apparatus</keyword>
<comment type="subunit">
    <text evidence="5">Component of the Golgi-associated retrograde protein (GARP) complex.</text>
</comment>
<protein>
    <recommendedName>
        <fullName evidence="2 5">Vacuolar protein sorting-associated protein 51 homolog</fullName>
    </recommendedName>
</protein>
<organism evidence="7">
    <name type="scientific">Menopon gallinae</name>
    <name type="common">poultry shaft louse</name>
    <dbReference type="NCBI Taxonomy" id="328185"/>
    <lineage>
        <taxon>Eukaryota</taxon>
        <taxon>Metazoa</taxon>
        <taxon>Ecdysozoa</taxon>
        <taxon>Arthropoda</taxon>
        <taxon>Hexapoda</taxon>
        <taxon>Insecta</taxon>
        <taxon>Pterygota</taxon>
        <taxon>Neoptera</taxon>
        <taxon>Paraneoptera</taxon>
        <taxon>Psocodea</taxon>
        <taxon>Troctomorpha</taxon>
        <taxon>Phthiraptera</taxon>
        <taxon>Amblycera</taxon>
        <taxon>Menoponidae</taxon>
        <taxon>Menopon</taxon>
    </lineage>
</organism>
<dbReference type="GO" id="GO:0007041">
    <property type="term" value="P:lysosomal transport"/>
    <property type="evidence" value="ECO:0007669"/>
    <property type="project" value="TreeGrafter"/>
</dbReference>
<dbReference type="GO" id="GO:0005829">
    <property type="term" value="C:cytosol"/>
    <property type="evidence" value="ECO:0007669"/>
    <property type="project" value="GOC"/>
</dbReference>
<gene>
    <name evidence="7" type="ORF">PYX00_004191</name>
</gene>
<evidence type="ECO:0000313" key="7">
    <source>
        <dbReference type="EMBL" id="KAL0276674.1"/>
    </source>
</evidence>
<dbReference type="GO" id="GO:0007030">
    <property type="term" value="P:Golgi organization"/>
    <property type="evidence" value="ECO:0007669"/>
    <property type="project" value="UniProtKB-UniRule"/>
</dbReference>
<keyword evidence="4" id="KW-0175">Coiled coil</keyword>
<keyword evidence="3 5" id="KW-0813">Transport</keyword>
<dbReference type="InterPro" id="IPR039481">
    <property type="entry name" value="EXOC2/Sec5_N_dom"/>
</dbReference>
<dbReference type="Pfam" id="PF15469">
    <property type="entry name" value="Sec5"/>
    <property type="match status" value="1"/>
</dbReference>
<keyword evidence="5" id="KW-0653">Protein transport</keyword>
<dbReference type="GO" id="GO:1990745">
    <property type="term" value="C:EARP complex"/>
    <property type="evidence" value="ECO:0007669"/>
    <property type="project" value="TreeGrafter"/>
</dbReference>
<dbReference type="GO" id="GO:0032456">
    <property type="term" value="P:endocytic recycling"/>
    <property type="evidence" value="ECO:0007669"/>
    <property type="project" value="TreeGrafter"/>
</dbReference>
<reference evidence="7" key="1">
    <citation type="journal article" date="2024" name="Gigascience">
        <title>Chromosome-level genome of the poultry shaft louse Menopon gallinae provides insight into the host-switching and adaptive evolution of parasitic lice.</title>
        <authorList>
            <person name="Xu Y."/>
            <person name="Ma L."/>
            <person name="Liu S."/>
            <person name="Liang Y."/>
            <person name="Liu Q."/>
            <person name="He Z."/>
            <person name="Tian L."/>
            <person name="Duan Y."/>
            <person name="Cai W."/>
            <person name="Li H."/>
            <person name="Song F."/>
        </authorList>
    </citation>
    <scope>NUCLEOTIDE SEQUENCE</scope>
    <source>
        <strain evidence="7">Cailab_2023a</strain>
    </source>
</reference>
<dbReference type="GO" id="GO:0000938">
    <property type="term" value="C:GARP complex"/>
    <property type="evidence" value="ECO:0007669"/>
    <property type="project" value="UniProtKB-UniRule"/>
</dbReference>
<comment type="function">
    <text evidence="5">Acts as component of the GARP complex that is involved in retrograde transport from early and late endosomes to the trans-Golgi network (TGN).</text>
</comment>
<feature type="domain" description="Exocyst complex component EXOC2/Sec5 N-terminal" evidence="6">
    <location>
        <begin position="10"/>
        <end position="261"/>
    </location>
</feature>
<proteinExistence type="inferred from homology"/>
<dbReference type="GO" id="GO:0016020">
    <property type="term" value="C:membrane"/>
    <property type="evidence" value="ECO:0007669"/>
    <property type="project" value="TreeGrafter"/>
</dbReference>
<dbReference type="SUPFAM" id="SSF74788">
    <property type="entry name" value="Cullin repeat-like"/>
    <property type="match status" value="1"/>
</dbReference>
<dbReference type="InterPro" id="IPR014812">
    <property type="entry name" value="Vps51"/>
</dbReference>
<dbReference type="GO" id="GO:0042147">
    <property type="term" value="P:retrograde transport, endosome to Golgi"/>
    <property type="evidence" value="ECO:0007669"/>
    <property type="project" value="UniProtKB-UniRule"/>
</dbReference>
<evidence type="ECO:0000256" key="2">
    <source>
        <dbReference type="ARBA" id="ARBA00016122"/>
    </source>
</evidence>
<dbReference type="AlphaFoldDB" id="A0AAW2I391"/>
<keyword evidence="5" id="KW-0445">Lipid transport</keyword>
<dbReference type="PANTHER" id="PTHR15954">
    <property type="entry name" value="VACUOLAR PROTEIN SORTING-ASSOCIATED PROTEIN 51 HOMOLOG"/>
    <property type="match status" value="1"/>
</dbReference>
<comment type="caution">
    <text evidence="7">The sequence shown here is derived from an EMBL/GenBank/DDBJ whole genome shotgun (WGS) entry which is preliminary data.</text>
</comment>
<evidence type="ECO:0000256" key="3">
    <source>
        <dbReference type="ARBA" id="ARBA00022448"/>
    </source>
</evidence>
<name>A0AAW2I391_9NEOP</name>
<dbReference type="InterPro" id="IPR016159">
    <property type="entry name" value="Cullin_repeat-like_dom_sf"/>
</dbReference>
<comment type="similarity">
    <text evidence="1 5">Belongs to the VPS51 family.</text>
</comment>
<dbReference type="PANTHER" id="PTHR15954:SF4">
    <property type="entry name" value="VACUOLAR PROTEIN SORTING-ASSOCIATED PROTEIN 51 HOMOLOG"/>
    <property type="match status" value="1"/>
</dbReference>
<evidence type="ECO:0000256" key="4">
    <source>
        <dbReference type="ARBA" id="ARBA00023054"/>
    </source>
</evidence>
<comment type="subcellular location">
    <subcellularLocation>
        <location evidence="5">Golgi apparatus</location>
        <location evidence="5">trans-Golgi network</location>
    </subcellularLocation>
</comment>
<dbReference type="EMBL" id="JARGDH010000002">
    <property type="protein sequence ID" value="KAL0276674.1"/>
    <property type="molecule type" value="Genomic_DNA"/>
</dbReference>
<sequence length="749" mass="85860">MADSSGDPFDMNSPCFNSDMFLQRTFKDCALKQIMDVESEVVRDIATLHSDMQTLVYENYNKFISATETVRKMKFDFKQMEKEMNLLEENMNSITAFSEQISSTLQDTRSEISRLSSVHSLLKELQFLFKLPNNLRTQIEEGSYAQAIEDYLHAQPVLEQYGHMPSFQGIQGDIEVTLSKLKQKLHDQIKANNATAQQLTESVDLLMKLHEPCTALCTEFLAHCQHKLKNELNECKNYNFNDVIEFVDSISNGFLSDLCLAVQSYNDMFLHRPYSENEDDLDATIEMKVNTFFCDNMKTYFEVMAEVLEKEQENGDTAILARALDRFYRRLQAMNTLVQGTDFMELGTKVIIRAGERQCKFYLHSLKSHFTDNLTRLRQSLASVKTGSQEEESSANIPELLNSIILTTVDKLKSVLQDLLVFIQPDLTYGVNTKFQEEFCIDSIREGVVIGFLHHLMATARSFCSNPGVPSALLLVLSKFCLEFQQTFVHHLLSQTDEWFNIDEKSGVEILTSESEVCSHMREAAQSLINAYVRSQGLNISQMLRKSVETRDWLHTIEPRTVRAVMKRVLEDITAIETQVGLLYEEGQRSERSSDSSRKTGAYSVSQLSRYQAYRSNWSSYAPGQSSIAPNIHFQLFSERIEIFSSVEFSKVSILTGIIKISLKNILIPVLMSHKITLLECVRLRTFSRYGLQQIQVDTHYLQLHLWRFVSDENLVHFLLYEILGSAVHRCLDPVLMEPSVVEIICERG</sequence>
<evidence type="ECO:0000259" key="6">
    <source>
        <dbReference type="Pfam" id="PF15469"/>
    </source>
</evidence>